<keyword evidence="2" id="KW-1185">Reference proteome</keyword>
<dbReference type="Proteomes" id="UP001497535">
    <property type="component" value="Unassembled WGS sequence"/>
</dbReference>
<protein>
    <submittedName>
        <fullName evidence="1">Uncharacterized protein</fullName>
    </submittedName>
</protein>
<proteinExistence type="predicted"/>
<evidence type="ECO:0000313" key="1">
    <source>
        <dbReference type="EMBL" id="CAK5086226.1"/>
    </source>
</evidence>
<accession>A0ACB1A465</accession>
<name>A0ACB1A465_MELEN</name>
<comment type="caution">
    <text evidence="1">The sequence shown here is derived from an EMBL/GenBank/DDBJ whole genome shotgun (WGS) entry which is preliminary data.</text>
</comment>
<organism evidence="1 2">
    <name type="scientific">Meloidogyne enterolobii</name>
    <name type="common">Root-knot nematode worm</name>
    <name type="synonym">Meloidogyne mayaguensis</name>
    <dbReference type="NCBI Taxonomy" id="390850"/>
    <lineage>
        <taxon>Eukaryota</taxon>
        <taxon>Metazoa</taxon>
        <taxon>Ecdysozoa</taxon>
        <taxon>Nematoda</taxon>
        <taxon>Chromadorea</taxon>
        <taxon>Rhabditida</taxon>
        <taxon>Tylenchina</taxon>
        <taxon>Tylenchomorpha</taxon>
        <taxon>Tylenchoidea</taxon>
        <taxon>Meloidogynidae</taxon>
        <taxon>Meloidogyninae</taxon>
        <taxon>Meloidogyne</taxon>
    </lineage>
</organism>
<evidence type="ECO:0000313" key="2">
    <source>
        <dbReference type="Proteomes" id="UP001497535"/>
    </source>
</evidence>
<reference evidence="1" key="1">
    <citation type="submission" date="2023-11" db="EMBL/GenBank/DDBJ databases">
        <authorList>
            <person name="Poullet M."/>
        </authorList>
    </citation>
    <scope>NUCLEOTIDE SEQUENCE</scope>
    <source>
        <strain evidence="1">E1834</strain>
    </source>
</reference>
<gene>
    <name evidence="1" type="ORF">MENTE1834_LOCUS33718</name>
</gene>
<dbReference type="EMBL" id="CAVMJV010000060">
    <property type="protein sequence ID" value="CAK5086226.1"/>
    <property type="molecule type" value="Genomic_DNA"/>
</dbReference>
<sequence length="60" mass="6669">MTLIQNDENKVPGHHSLTLQADTIEDWPLPAISIAHPLSVSKSVNERSNGWGTDFFLLIL</sequence>